<keyword evidence="2" id="KW-1185">Reference proteome</keyword>
<evidence type="ECO:0000313" key="2">
    <source>
        <dbReference type="Proteomes" id="UP001212326"/>
    </source>
</evidence>
<organism evidence="1 2">
    <name type="scientific">Streptomyces camelliae</name>
    <dbReference type="NCBI Taxonomy" id="3004093"/>
    <lineage>
        <taxon>Bacteria</taxon>
        <taxon>Bacillati</taxon>
        <taxon>Actinomycetota</taxon>
        <taxon>Actinomycetes</taxon>
        <taxon>Kitasatosporales</taxon>
        <taxon>Streptomycetaceae</taxon>
        <taxon>Streptomyces</taxon>
    </lineage>
</organism>
<dbReference type="RefSeq" id="WP_270082639.1">
    <property type="nucleotide sequence ID" value="NZ_CP115300.1"/>
</dbReference>
<sequence length="83" mass="9036">MDATPERPEAEPTPRRPVRMCVRCNGTTDQPVAVSEVHADTGPGFNVYACPDCATHYPPQPDVLILLPGSRRAEVSDQRPTPP</sequence>
<proteinExistence type="predicted"/>
<dbReference type="Proteomes" id="UP001212326">
    <property type="component" value="Chromosome"/>
</dbReference>
<evidence type="ECO:0000313" key="1">
    <source>
        <dbReference type="EMBL" id="WBO65007.1"/>
    </source>
</evidence>
<reference evidence="1 2" key="1">
    <citation type="submission" date="2022-12" db="EMBL/GenBank/DDBJ databases">
        <authorList>
            <person name="Mo P."/>
        </authorList>
    </citation>
    <scope>NUCLEOTIDE SEQUENCE [LARGE SCALE GENOMIC DNA]</scope>
    <source>
        <strain evidence="1 2">HUAS 2-6</strain>
    </source>
</reference>
<name>A0ABY7P5M2_9ACTN</name>
<gene>
    <name evidence="1" type="ORF">O1G22_20305</name>
</gene>
<accession>A0ABY7P5M2</accession>
<evidence type="ECO:0008006" key="3">
    <source>
        <dbReference type="Google" id="ProtNLM"/>
    </source>
</evidence>
<dbReference type="EMBL" id="CP115300">
    <property type="protein sequence ID" value="WBO65007.1"/>
    <property type="molecule type" value="Genomic_DNA"/>
</dbReference>
<protein>
    <recommendedName>
        <fullName evidence="3">Small CPxCG-related zinc finger protein</fullName>
    </recommendedName>
</protein>